<dbReference type="InterPro" id="IPR012674">
    <property type="entry name" value="Calycin"/>
</dbReference>
<keyword evidence="1" id="KW-0732">Signal</keyword>
<dbReference type="RefSeq" id="WP_043870630.1">
    <property type="nucleotide sequence ID" value="NZ_CP004393.1"/>
</dbReference>
<dbReference type="OrthoDB" id="594739at2"/>
<dbReference type="STRING" id="1208324.P73_3550"/>
<dbReference type="Proteomes" id="UP000031521">
    <property type="component" value="Chromosome"/>
</dbReference>
<dbReference type="InterPro" id="IPR000566">
    <property type="entry name" value="Lipocln_cytosolic_FA-bd_dom"/>
</dbReference>
<evidence type="ECO:0000313" key="4">
    <source>
        <dbReference type="Proteomes" id="UP000031521"/>
    </source>
</evidence>
<dbReference type="Pfam" id="PF08212">
    <property type="entry name" value="Lipocalin_2"/>
    <property type="match status" value="1"/>
</dbReference>
<evidence type="ECO:0000259" key="2">
    <source>
        <dbReference type="Pfam" id="PF08212"/>
    </source>
</evidence>
<feature type="signal peptide" evidence="1">
    <location>
        <begin position="1"/>
        <end position="24"/>
    </location>
</feature>
<dbReference type="HOGENOM" id="CLU_068449_4_0_5"/>
<feature type="domain" description="Lipocalin/cytosolic fatty-acid binding" evidence="2">
    <location>
        <begin position="43"/>
        <end position="166"/>
    </location>
</feature>
<dbReference type="PROSITE" id="PS00213">
    <property type="entry name" value="LIPOCALIN"/>
    <property type="match status" value="1"/>
</dbReference>
<dbReference type="EMBL" id="CP004393">
    <property type="protein sequence ID" value="AJE48265.1"/>
    <property type="molecule type" value="Genomic_DNA"/>
</dbReference>
<dbReference type="KEGG" id="cid:P73_3550"/>
<dbReference type="AlphaFoldDB" id="A0A0B5E4H5"/>
<evidence type="ECO:0000313" key="3">
    <source>
        <dbReference type="EMBL" id="AJE48265.1"/>
    </source>
</evidence>
<protein>
    <submittedName>
        <fullName evidence="3">Lipocalin family protein</fullName>
    </submittedName>
</protein>
<proteinExistence type="predicted"/>
<dbReference type="Gene3D" id="2.40.128.20">
    <property type="match status" value="1"/>
</dbReference>
<reference evidence="3 4" key="1">
    <citation type="journal article" date="2014" name="Int. J. Syst. Evol. Microbiol.">
        <title>Celeribacter indicus sp. nov., a polycyclic aromatic hydrocarbon-degrading bacterium from deep-sea sediment and reclassification of Huaishuia halophila as Celeribacter halophilus comb. nov.</title>
        <authorList>
            <person name="Lai Q."/>
            <person name="Cao J."/>
            <person name="Yuan J."/>
            <person name="Li F."/>
            <person name="Shao Z."/>
        </authorList>
    </citation>
    <scope>NUCLEOTIDE SEQUENCE [LARGE SCALE GENOMIC DNA]</scope>
    <source>
        <strain evidence="3">P73</strain>
    </source>
</reference>
<name>A0A0B5E4H5_9RHOB</name>
<dbReference type="InterPro" id="IPR022272">
    <property type="entry name" value="Lipocalin_CS"/>
</dbReference>
<gene>
    <name evidence="3" type="ORF">P73_3550</name>
</gene>
<feature type="chain" id="PRO_5002114328" evidence="1">
    <location>
        <begin position="25"/>
        <end position="170"/>
    </location>
</feature>
<sequence>MRGLIAVMGLLALLAGCAGTGERAAQPTGTRDAQVAMSSIAALDTGKFAGRWYEVAGFVPEGASCTIGAVTFAPQRSGDLTVTEGPCADGRPVQGVARRIGPGRYAFKGEELWVLWVDGEYHTAVIGYPSGAAHVLSRDLVLPPDRRAAVEGILSWNGYDVSRLRPARRR</sequence>
<dbReference type="SUPFAM" id="SSF50814">
    <property type="entry name" value="Lipocalins"/>
    <property type="match status" value="1"/>
</dbReference>
<keyword evidence="4" id="KW-1185">Reference proteome</keyword>
<accession>A0A0B5E4H5</accession>
<dbReference type="PROSITE" id="PS51257">
    <property type="entry name" value="PROKAR_LIPOPROTEIN"/>
    <property type="match status" value="1"/>
</dbReference>
<organism evidence="3 4">
    <name type="scientific">Celeribacter indicus</name>
    <dbReference type="NCBI Taxonomy" id="1208324"/>
    <lineage>
        <taxon>Bacteria</taxon>
        <taxon>Pseudomonadati</taxon>
        <taxon>Pseudomonadota</taxon>
        <taxon>Alphaproteobacteria</taxon>
        <taxon>Rhodobacterales</taxon>
        <taxon>Roseobacteraceae</taxon>
        <taxon>Celeribacter</taxon>
    </lineage>
</organism>
<evidence type="ECO:0000256" key="1">
    <source>
        <dbReference type="SAM" id="SignalP"/>
    </source>
</evidence>